<dbReference type="HOGENOM" id="CLU_000691_1_1_1"/>
<organism evidence="8 9">
    <name type="scientific">Eremothecium gossypii (strain ATCC 10895 / CBS 109.51 / FGSC 9923 / NRRL Y-1056)</name>
    <name type="common">Yeast</name>
    <name type="synonym">Ashbya gossypii</name>
    <dbReference type="NCBI Taxonomy" id="284811"/>
    <lineage>
        <taxon>Eukaryota</taxon>
        <taxon>Fungi</taxon>
        <taxon>Dikarya</taxon>
        <taxon>Ascomycota</taxon>
        <taxon>Saccharomycotina</taxon>
        <taxon>Saccharomycetes</taxon>
        <taxon>Saccharomycetales</taxon>
        <taxon>Saccharomycetaceae</taxon>
        <taxon>Eremothecium</taxon>
    </lineage>
</organism>
<gene>
    <name evidence="8" type="ORF">AGOS_AGL147C</name>
</gene>
<dbReference type="InterPro" id="IPR032691">
    <property type="entry name" value="Mon2/Sec7/BIG1-like_HUS"/>
</dbReference>
<dbReference type="SMART" id="SM00222">
    <property type="entry name" value="Sec7"/>
    <property type="match status" value="1"/>
</dbReference>
<dbReference type="SUPFAM" id="SSF48425">
    <property type="entry name" value="Sec7 domain"/>
    <property type="match status" value="1"/>
</dbReference>
<dbReference type="InterPro" id="IPR032629">
    <property type="entry name" value="DCB_dom"/>
</dbReference>
<dbReference type="Pfam" id="PF01369">
    <property type="entry name" value="Sec7"/>
    <property type="match status" value="1"/>
</dbReference>
<keyword evidence="2" id="KW-0963">Cytoplasm</keyword>
<dbReference type="EMBL" id="AE016820">
    <property type="protein sequence ID" value="AAS54344.2"/>
    <property type="molecule type" value="Genomic_DNA"/>
</dbReference>
<dbReference type="Pfam" id="PF20252">
    <property type="entry name" value="BIG2_C"/>
    <property type="match status" value="1"/>
</dbReference>
<feature type="compositionally biased region" description="Polar residues" evidence="6">
    <location>
        <begin position="95"/>
        <end position="107"/>
    </location>
</feature>
<sequence length="1896" mass="214038">MASSVDRVNEVSPPESVQKENMSNNSTEDVAEHVQVGKEVISGTNANGVAQKKTFDEPVIEISTPASVQKENMSSNSVEDVAQHVQMGADAIPDTSANSSDQNNALGESTKVEQTSEDGDERFVKGPVEATGNSTAPSPPTSQDNLKRHTRAYSNVSGSPWTMKSAVHLVKTTLEGILQAKSMHKHPNNEKLVEKTVKNLTEQLLQSENDPKFLDSLLVFEALRACCRTNVPEIQVSALDCLSKLFAFKALDENVLVNPPNSAASNDQGTTLPDSGVTPPPRMRLIDAAVDTITDCFDGEATDGKVELQVVRALASCILTDEPYCNCHGASLLKAVRQIYNIFILSLSSSNQGIAQATLTQIVNATFEKINVVSLYPPSFSQNSLRKEPLEHYSPTSVEDQPPLTLQNLESFNEEHEGQLDSMDTEHDASTTDEQSLIVKDAFLVFRVMSKLSVKPLDDNLDMRSYAVRSKLLALHIIHSIMRDHIDVFLSHNVLLPGKQNTTLLNGVKQYLCLALARNAASPIAPVFEITFEIMWLLVSNLRSEFKREIPVFLTEIYFPISHMKSSTPHQKRYFLSVIQRLCNDPRTLIEFYLNYDCDSSMPNIVETVVDYLTRLALTRVDITASQRAYYDEQVNKPLATYNLSQLPLLSISNVSSMSVAPQQLQFPVEFALKMTSLKCMLAVLRSLNSWADKATAPNGTLNHNRASVGSSTIERKHSSAFSSFSHTMNTTPVGDQNSVQQSEASEDIDDPTQFENLKLRKTELQKCIRLFNFKPHKGIQDLLKLGFIKDTTPNAIAKWLLYTPGLDLAAVGDYLGEGSEENIAIMHAFVDELDFSNLSLVDALRVFLQRFRLPGEGQKIDRFMLKFAERYVDQNPDRFATLTAYTLSYSIILLNTDLHSSQIKNKMTLDEFVDNNRGIDNGKDLPRELLAQLFNEIAQNEIKLQSEQHQAMIAGDLNPVHQQSAFAFFSGKDLEREAYMQLSKEISSKTELVFKNWEKAKSGDKVFYAASHVEHVRSIFETLWMSFLAALTPPFKEYDDLETTMMCLEGLKMSIKISTRFGIDYARASFIGALIQFANLQNIQEIQPKNVNAIIALLEVALSEGNFFRDSWRDVLVIASQVERLQLISKGVDGESVPDVAQARLANHRSSFDSTRSMSMSFFERWTKKSNPIEIAQEKHHNQSLSPEIYDYISSSKLVVLIDRIFTNSSKLSGQGIMDFIKALIQVSREEIESSQDAATPRMFSLQKMVDVCYYNMDRIRVEWTPIWAVLGEAFNWTATSPNLAVVFFAIDSLRQLSIRFLDIEELPGFEFQHDFLKPFQHIIQNTTNTDVQEMCMECFRNFILVKSTTLKSGWKPILESLQFCARSSKESIVLKTYQLITVDVMKDHFESVFVQEDAFIELVGVLREITKNRKYQKLSLHSLKSLKKIYQKVAELCFKKENQHLLHGKDIFEDIWYPVLYSFNDAVMTADDLEVRSRALNFMFDALVEYGGEFGISFWESVCTRLLFPIFGVLSKHWEVNQFNSHDDLSVWLSTTLIQALRNMVALFTHYFDSLNEMLDGFLVLLVSCICQENDTIARIGRSCLQQLIIQNTNKFGTTHWEQVTNSFARLFELTTATELFESDPLKRGRKPSVATINTNGTAETQSCASDVDREVERAQREEKGEDVGNASTEEDKPMSRLVRTKSSEEIGHRVSIKNTIVVKCVLQLLMIESLSELFADENFANAIPFKNAIRLTSLLESSYWFARDFNDDFELRNRLVNARIVDKIPNLMKQETSSSAVLIDILFKIYLNDETPDSETSADLLARLVGICTQIVVRYVALDEATMERTIATWRPVIVEILLGYHELDDDDFRSQSPAMYKLVLQVLDKACPLDLRHAIKVFLSRVGDLYLV</sequence>
<dbReference type="Pfam" id="PF09324">
    <property type="entry name" value="Sec7-like_HDS"/>
    <property type="match status" value="1"/>
</dbReference>
<dbReference type="OMA" id="EVMCAYI"/>
<feature type="compositionally biased region" description="Polar residues" evidence="6">
    <location>
        <begin position="259"/>
        <end position="273"/>
    </location>
</feature>
<evidence type="ECO:0000256" key="3">
    <source>
        <dbReference type="ARBA" id="ARBA00022927"/>
    </source>
</evidence>
<dbReference type="eggNOG" id="KOG0929">
    <property type="taxonomic scope" value="Eukaryota"/>
</dbReference>
<dbReference type="Proteomes" id="UP000000591">
    <property type="component" value="Chromosome VII"/>
</dbReference>
<accession>Q750T6</accession>
<feature type="compositionally biased region" description="Polar residues" evidence="6">
    <location>
        <begin position="64"/>
        <end position="78"/>
    </location>
</feature>
<dbReference type="InterPro" id="IPR046455">
    <property type="entry name" value="Sec7/BIG1-like_C"/>
</dbReference>
<dbReference type="SUPFAM" id="SSF48371">
    <property type="entry name" value="ARM repeat"/>
    <property type="match status" value="1"/>
</dbReference>
<feature type="compositionally biased region" description="Polar residues" evidence="6">
    <location>
        <begin position="1637"/>
        <end position="1651"/>
    </location>
</feature>
<feature type="region of interest" description="Disordered" evidence="6">
    <location>
        <begin position="1"/>
        <end position="147"/>
    </location>
</feature>
<dbReference type="InterPro" id="IPR035999">
    <property type="entry name" value="Sec7_dom_sf"/>
</dbReference>
<dbReference type="InterPro" id="IPR000904">
    <property type="entry name" value="Sec7_dom"/>
</dbReference>
<dbReference type="FunCoup" id="Q750T6">
    <property type="interactions" value="1139"/>
</dbReference>
<keyword evidence="4" id="KW-0472">Membrane</keyword>
<dbReference type="Gene3D" id="1.10.1000.11">
    <property type="entry name" value="Arf Nucleotide-binding Site Opener,domain 2"/>
    <property type="match status" value="1"/>
</dbReference>
<feature type="compositionally biased region" description="Basic and acidic residues" evidence="6">
    <location>
        <begin position="1653"/>
        <end position="1669"/>
    </location>
</feature>
<reference evidence="8 9" key="1">
    <citation type="journal article" date="2004" name="Science">
        <title>The Ashbya gossypii genome as a tool for mapping the ancient Saccharomyces cerevisiae genome.</title>
        <authorList>
            <person name="Dietrich F.S."/>
            <person name="Voegeli S."/>
            <person name="Brachat S."/>
            <person name="Lerch A."/>
            <person name="Gates K."/>
            <person name="Steiner S."/>
            <person name="Mohr C."/>
            <person name="Pohlmann R."/>
            <person name="Luedi P."/>
            <person name="Choi S."/>
            <person name="Wing R.A."/>
            <person name="Flavier A."/>
            <person name="Gaffney T.D."/>
            <person name="Philippsen P."/>
        </authorList>
    </citation>
    <scope>NUCLEOTIDE SEQUENCE [LARGE SCALE GENOMIC DNA]</scope>
    <source>
        <strain evidence="9">ATCC 10895 / CBS 109.51 / FGSC 9923 / NRRL Y-1056</strain>
    </source>
</reference>
<dbReference type="InterPro" id="IPR015403">
    <property type="entry name" value="Mon2/Sec7/BIG1-like_HDS"/>
</dbReference>
<dbReference type="PANTHER" id="PTHR10663:SF375">
    <property type="entry name" value="LD29171P"/>
    <property type="match status" value="1"/>
</dbReference>
<dbReference type="GeneID" id="4622813"/>
<feature type="compositionally biased region" description="Polar residues" evidence="6">
    <location>
        <begin position="725"/>
        <end position="744"/>
    </location>
</feature>
<keyword evidence="1" id="KW-0813">Transport</keyword>
<comment type="subcellular location">
    <subcellularLocation>
        <location evidence="5">Cytoplasmic vesicle</location>
        <location evidence="5">COPI-coated vesicle membrane</location>
    </subcellularLocation>
</comment>
<dbReference type="OrthoDB" id="18431at2759"/>
<dbReference type="GO" id="GO:0005085">
    <property type="term" value="F:guanyl-nucleotide exchange factor activity"/>
    <property type="evidence" value="ECO:0000318"/>
    <property type="project" value="GO_Central"/>
</dbReference>
<evidence type="ECO:0000256" key="4">
    <source>
        <dbReference type="ARBA" id="ARBA00023136"/>
    </source>
</evidence>
<dbReference type="GO" id="GO:0032012">
    <property type="term" value="P:regulation of ARF protein signal transduction"/>
    <property type="evidence" value="ECO:0007669"/>
    <property type="project" value="InterPro"/>
</dbReference>
<evidence type="ECO:0000313" key="8">
    <source>
        <dbReference type="EMBL" id="AAS54344.2"/>
    </source>
</evidence>
<proteinExistence type="predicted"/>
<evidence type="ECO:0000259" key="7">
    <source>
        <dbReference type="PROSITE" id="PS50190"/>
    </source>
</evidence>
<dbReference type="CDD" id="cd00171">
    <property type="entry name" value="Sec7"/>
    <property type="match status" value="1"/>
</dbReference>
<dbReference type="Gene3D" id="1.10.220.20">
    <property type="match status" value="1"/>
</dbReference>
<dbReference type="Pfam" id="PF16213">
    <property type="entry name" value="DCB"/>
    <property type="match status" value="1"/>
</dbReference>
<dbReference type="GO" id="GO:0015031">
    <property type="term" value="P:protein transport"/>
    <property type="evidence" value="ECO:0007669"/>
    <property type="project" value="UniProtKB-KW"/>
</dbReference>
<dbReference type="RefSeq" id="NP_986520.2">
    <property type="nucleotide sequence ID" value="NM_211582.2"/>
</dbReference>
<evidence type="ECO:0000256" key="5">
    <source>
        <dbReference type="ARBA" id="ARBA00060451"/>
    </source>
</evidence>
<feature type="region of interest" description="Disordered" evidence="6">
    <location>
        <begin position="725"/>
        <end position="752"/>
    </location>
</feature>
<dbReference type="InParanoid" id="Q750T6"/>
<feature type="domain" description="SEC7" evidence="7">
    <location>
        <begin position="754"/>
        <end position="941"/>
    </location>
</feature>
<reference evidence="9" key="2">
    <citation type="journal article" date="2013" name="G3 (Bethesda)">
        <title>Genomes of Ashbya fungi isolated from insects reveal four mating-type loci, numerous translocations, lack of transposons, and distinct gene duplications.</title>
        <authorList>
            <person name="Dietrich F.S."/>
            <person name="Voegeli S."/>
            <person name="Kuo S."/>
            <person name="Philippsen P."/>
        </authorList>
    </citation>
    <scope>GENOME REANNOTATION</scope>
    <source>
        <strain evidence="9">ATCC 10895 / CBS 109.51 / FGSC 9923 / NRRL Y-1056</strain>
    </source>
</reference>
<dbReference type="Pfam" id="PF12783">
    <property type="entry name" value="Sec7-like_HUS"/>
    <property type="match status" value="1"/>
</dbReference>
<evidence type="ECO:0000256" key="1">
    <source>
        <dbReference type="ARBA" id="ARBA00022448"/>
    </source>
</evidence>
<evidence type="ECO:0000313" key="9">
    <source>
        <dbReference type="Proteomes" id="UP000000591"/>
    </source>
</evidence>
<dbReference type="GO" id="GO:0030663">
    <property type="term" value="C:COPI-coated vesicle membrane"/>
    <property type="evidence" value="ECO:0007669"/>
    <property type="project" value="UniProtKB-SubCell"/>
</dbReference>
<feature type="compositionally biased region" description="Polar residues" evidence="6">
    <location>
        <begin position="131"/>
        <end position="144"/>
    </location>
</feature>
<keyword evidence="9" id="KW-1185">Reference proteome</keyword>
<dbReference type="InterPro" id="IPR023394">
    <property type="entry name" value="Sec7_C_sf"/>
</dbReference>
<dbReference type="PANTHER" id="PTHR10663">
    <property type="entry name" value="GUANYL-NUCLEOTIDE EXCHANGE FACTOR"/>
    <property type="match status" value="1"/>
</dbReference>
<dbReference type="InterPro" id="IPR016024">
    <property type="entry name" value="ARM-type_fold"/>
</dbReference>
<keyword evidence="3" id="KW-0653">Protein transport</keyword>
<dbReference type="PROSITE" id="PS50190">
    <property type="entry name" value="SEC7"/>
    <property type="match status" value="1"/>
</dbReference>
<evidence type="ECO:0000256" key="2">
    <source>
        <dbReference type="ARBA" id="ARBA00022490"/>
    </source>
</evidence>
<feature type="compositionally biased region" description="Polar residues" evidence="6">
    <location>
        <begin position="19"/>
        <end position="28"/>
    </location>
</feature>
<name>Q750T6_EREGS</name>
<feature type="region of interest" description="Disordered" evidence="6">
    <location>
        <begin position="1633"/>
        <end position="1687"/>
    </location>
</feature>
<evidence type="ECO:0000256" key="6">
    <source>
        <dbReference type="SAM" id="MobiDB-lite"/>
    </source>
</evidence>
<feature type="region of interest" description="Disordered" evidence="6">
    <location>
        <begin position="259"/>
        <end position="278"/>
    </location>
</feature>
<dbReference type="FunFam" id="1.10.1000.11:FF:000003">
    <property type="entry name" value="Brefeldin A-inhibited guanine nucleotide-exchange protein 1"/>
    <property type="match status" value="1"/>
</dbReference>
<dbReference type="STRING" id="284811.Q750T6"/>
<dbReference type="FunFam" id="1.10.220.20:FF:000002">
    <property type="entry name" value="Brefeldin A-inhibited guanine nucleotide-exchange protein 1"/>
    <property type="match status" value="1"/>
</dbReference>
<dbReference type="KEGG" id="ago:AGOS_AGL147C"/>
<protein>
    <submittedName>
        <fullName evidence="8">AGL147Cp</fullName>
    </submittedName>
</protein>